<accession>A0ABN2QB45</accession>
<dbReference type="RefSeq" id="WP_344414763.1">
    <property type="nucleotide sequence ID" value="NZ_BAAANN010000004.1"/>
</dbReference>
<sequence>MSFPSGPGYPQQGGGAQPGPQAPGTGGFGQAGPAQQPPAPPAPSQASAGIPMNPGVLAALVTTVLGVVAYFLSFSSEASGTSMVVTLLLVGGLLAALRLLPNGPKALPFATVISVAGGLLGVSTVVGAPADSTVPGIVVVLLIVGILQLLAAVAALLFEYKLLKVPAPKPQQPQQQAYGQGFAPQQHQQQNQQFPQGQTTQYPQPQQGPNEGGGFAQPTKYGPPVTPPGSAPQQPPQPQATTYAPQQGQFYQQPSGEGEQKPGTPPGGFGQPS</sequence>
<feature type="transmembrane region" description="Helical" evidence="2">
    <location>
        <begin position="107"/>
        <end position="128"/>
    </location>
</feature>
<comment type="caution">
    <text evidence="3">The sequence shown here is derived from an EMBL/GenBank/DDBJ whole genome shotgun (WGS) entry which is preliminary data.</text>
</comment>
<proteinExistence type="predicted"/>
<evidence type="ECO:0000313" key="3">
    <source>
        <dbReference type="EMBL" id="GAA1947287.1"/>
    </source>
</evidence>
<keyword evidence="4" id="KW-1185">Reference proteome</keyword>
<feature type="transmembrane region" description="Helical" evidence="2">
    <location>
        <begin position="55"/>
        <end position="74"/>
    </location>
</feature>
<feature type="compositionally biased region" description="Low complexity" evidence="1">
    <location>
        <begin position="1"/>
        <end position="10"/>
    </location>
</feature>
<dbReference type="Proteomes" id="UP001501116">
    <property type="component" value="Unassembled WGS sequence"/>
</dbReference>
<organism evidence="3 4">
    <name type="scientific">Amycolatopsis minnesotensis</name>
    <dbReference type="NCBI Taxonomy" id="337894"/>
    <lineage>
        <taxon>Bacteria</taxon>
        <taxon>Bacillati</taxon>
        <taxon>Actinomycetota</taxon>
        <taxon>Actinomycetes</taxon>
        <taxon>Pseudonocardiales</taxon>
        <taxon>Pseudonocardiaceae</taxon>
        <taxon>Amycolatopsis</taxon>
    </lineage>
</organism>
<name>A0ABN2QB45_9PSEU</name>
<feature type="transmembrane region" description="Helical" evidence="2">
    <location>
        <begin position="80"/>
        <end position="100"/>
    </location>
</feature>
<feature type="region of interest" description="Disordered" evidence="1">
    <location>
        <begin position="1"/>
        <end position="47"/>
    </location>
</feature>
<evidence type="ECO:0000256" key="1">
    <source>
        <dbReference type="SAM" id="MobiDB-lite"/>
    </source>
</evidence>
<feature type="region of interest" description="Disordered" evidence="1">
    <location>
        <begin position="169"/>
        <end position="273"/>
    </location>
</feature>
<dbReference type="Pfam" id="PF17270">
    <property type="entry name" value="DUF5336"/>
    <property type="match status" value="1"/>
</dbReference>
<feature type="compositionally biased region" description="Low complexity" evidence="1">
    <location>
        <begin position="239"/>
        <end position="249"/>
    </location>
</feature>
<evidence type="ECO:0000256" key="2">
    <source>
        <dbReference type="SAM" id="Phobius"/>
    </source>
</evidence>
<dbReference type="EMBL" id="BAAANN010000004">
    <property type="protein sequence ID" value="GAA1947287.1"/>
    <property type="molecule type" value="Genomic_DNA"/>
</dbReference>
<dbReference type="InterPro" id="IPR035166">
    <property type="entry name" value="DUF5336"/>
</dbReference>
<feature type="compositionally biased region" description="Pro residues" evidence="1">
    <location>
        <begin position="224"/>
        <end position="238"/>
    </location>
</feature>
<gene>
    <name evidence="3" type="ORF">GCM10009754_14270</name>
</gene>
<keyword evidence="2" id="KW-1133">Transmembrane helix</keyword>
<keyword evidence="2" id="KW-0812">Transmembrane</keyword>
<keyword evidence="2" id="KW-0472">Membrane</keyword>
<feature type="transmembrane region" description="Helical" evidence="2">
    <location>
        <begin position="134"/>
        <end position="158"/>
    </location>
</feature>
<protein>
    <submittedName>
        <fullName evidence="3">DUF5336 domain-containing protein</fullName>
    </submittedName>
</protein>
<feature type="compositionally biased region" description="Low complexity" evidence="1">
    <location>
        <begin position="172"/>
        <end position="209"/>
    </location>
</feature>
<evidence type="ECO:0000313" key="4">
    <source>
        <dbReference type="Proteomes" id="UP001501116"/>
    </source>
</evidence>
<reference evidence="3 4" key="1">
    <citation type="journal article" date="2019" name="Int. J. Syst. Evol. Microbiol.">
        <title>The Global Catalogue of Microorganisms (GCM) 10K type strain sequencing project: providing services to taxonomists for standard genome sequencing and annotation.</title>
        <authorList>
            <consortium name="The Broad Institute Genomics Platform"/>
            <consortium name="The Broad Institute Genome Sequencing Center for Infectious Disease"/>
            <person name="Wu L."/>
            <person name="Ma J."/>
        </authorList>
    </citation>
    <scope>NUCLEOTIDE SEQUENCE [LARGE SCALE GENOMIC DNA]</scope>
    <source>
        <strain evidence="3 4">JCM 14545</strain>
    </source>
</reference>